<feature type="region of interest" description="Disordered" evidence="1">
    <location>
        <begin position="40"/>
        <end position="61"/>
    </location>
</feature>
<evidence type="ECO:0000313" key="2">
    <source>
        <dbReference type="EMBL" id="PKU88021.1"/>
    </source>
</evidence>
<dbReference type="AlphaFoldDB" id="A0A2I0XJE2"/>
<evidence type="ECO:0000256" key="1">
    <source>
        <dbReference type="SAM" id="MobiDB-lite"/>
    </source>
</evidence>
<reference evidence="2 3" key="2">
    <citation type="journal article" date="2017" name="Nature">
        <title>The Apostasia genome and the evolution of orchids.</title>
        <authorList>
            <person name="Zhang G.Q."/>
            <person name="Liu K.W."/>
            <person name="Li Z."/>
            <person name="Lohaus R."/>
            <person name="Hsiao Y.Y."/>
            <person name="Niu S.C."/>
            <person name="Wang J.Y."/>
            <person name="Lin Y.C."/>
            <person name="Xu Q."/>
            <person name="Chen L.J."/>
            <person name="Yoshida K."/>
            <person name="Fujiwara S."/>
            <person name="Wang Z.W."/>
            <person name="Zhang Y.Q."/>
            <person name="Mitsuda N."/>
            <person name="Wang M."/>
            <person name="Liu G.H."/>
            <person name="Pecoraro L."/>
            <person name="Huang H.X."/>
            <person name="Xiao X.J."/>
            <person name="Lin M."/>
            <person name="Wu X.Y."/>
            <person name="Wu W.L."/>
            <person name="Chen Y.Y."/>
            <person name="Chang S.B."/>
            <person name="Sakamoto S."/>
            <person name="Ohme-Takagi M."/>
            <person name="Yagi M."/>
            <person name="Zeng S.J."/>
            <person name="Shen C.Y."/>
            <person name="Yeh C.M."/>
            <person name="Luo Y.B."/>
            <person name="Tsai W.C."/>
            <person name="Van de Peer Y."/>
            <person name="Liu Z.J."/>
        </authorList>
    </citation>
    <scope>NUCLEOTIDE SEQUENCE [LARGE SCALE GENOMIC DNA]</scope>
    <source>
        <tissue evidence="2">The whole plant</tissue>
    </source>
</reference>
<evidence type="ECO:0000313" key="3">
    <source>
        <dbReference type="Proteomes" id="UP000233837"/>
    </source>
</evidence>
<protein>
    <submittedName>
        <fullName evidence="2">Uncharacterized protein</fullName>
    </submittedName>
</protein>
<dbReference type="EMBL" id="KZ501830">
    <property type="protein sequence ID" value="PKU88021.1"/>
    <property type="molecule type" value="Genomic_DNA"/>
</dbReference>
<dbReference type="Proteomes" id="UP000233837">
    <property type="component" value="Unassembled WGS sequence"/>
</dbReference>
<reference evidence="2 3" key="1">
    <citation type="journal article" date="2016" name="Sci. Rep.">
        <title>The Dendrobium catenatum Lindl. genome sequence provides insights into polysaccharide synthase, floral development and adaptive evolution.</title>
        <authorList>
            <person name="Zhang G.Q."/>
            <person name="Xu Q."/>
            <person name="Bian C."/>
            <person name="Tsai W.C."/>
            <person name="Yeh C.M."/>
            <person name="Liu K.W."/>
            <person name="Yoshida K."/>
            <person name="Zhang L.S."/>
            <person name="Chang S.B."/>
            <person name="Chen F."/>
            <person name="Shi Y."/>
            <person name="Su Y.Y."/>
            <person name="Zhang Y.Q."/>
            <person name="Chen L.J."/>
            <person name="Yin Y."/>
            <person name="Lin M."/>
            <person name="Huang H."/>
            <person name="Deng H."/>
            <person name="Wang Z.W."/>
            <person name="Zhu S.L."/>
            <person name="Zhao X."/>
            <person name="Deng C."/>
            <person name="Niu S.C."/>
            <person name="Huang J."/>
            <person name="Wang M."/>
            <person name="Liu G.H."/>
            <person name="Yang H.J."/>
            <person name="Xiao X.J."/>
            <person name="Hsiao Y.Y."/>
            <person name="Wu W.L."/>
            <person name="Chen Y.Y."/>
            <person name="Mitsuda N."/>
            <person name="Ohme-Takagi M."/>
            <person name="Luo Y.B."/>
            <person name="Van de Peer Y."/>
            <person name="Liu Z.J."/>
        </authorList>
    </citation>
    <scope>NUCLEOTIDE SEQUENCE [LARGE SCALE GENOMIC DNA]</scope>
    <source>
        <tissue evidence="2">The whole plant</tissue>
    </source>
</reference>
<gene>
    <name evidence="2" type="ORF">MA16_Dca007963</name>
</gene>
<keyword evidence="3" id="KW-1185">Reference proteome</keyword>
<organism evidence="2 3">
    <name type="scientific">Dendrobium catenatum</name>
    <dbReference type="NCBI Taxonomy" id="906689"/>
    <lineage>
        <taxon>Eukaryota</taxon>
        <taxon>Viridiplantae</taxon>
        <taxon>Streptophyta</taxon>
        <taxon>Embryophyta</taxon>
        <taxon>Tracheophyta</taxon>
        <taxon>Spermatophyta</taxon>
        <taxon>Magnoliopsida</taxon>
        <taxon>Liliopsida</taxon>
        <taxon>Asparagales</taxon>
        <taxon>Orchidaceae</taxon>
        <taxon>Epidendroideae</taxon>
        <taxon>Malaxideae</taxon>
        <taxon>Dendrobiinae</taxon>
        <taxon>Dendrobium</taxon>
    </lineage>
</organism>
<proteinExistence type="predicted"/>
<accession>A0A2I0XJE2</accession>
<sequence>MDNNSRTKASFERLLYCFLKQLFRTKVEIFVFKSCFKKQQKNRGSLNSRMSEHAGCKRPRG</sequence>
<name>A0A2I0XJE2_9ASPA</name>